<evidence type="ECO:0000313" key="2">
    <source>
        <dbReference type="Proteomes" id="UP000232688"/>
    </source>
</evidence>
<reference evidence="1 2" key="2">
    <citation type="submission" date="2017-10" db="EMBL/GenBank/DDBJ databases">
        <title>Genome analyses suggest a sexual origin of heterokaryosis in a supposedly ancient asexual fungus.</title>
        <authorList>
            <person name="Corradi N."/>
            <person name="Sedzielewska K."/>
            <person name="Noel J."/>
            <person name="Charron P."/>
            <person name="Farinelli L."/>
            <person name="Marton T."/>
            <person name="Kruger M."/>
            <person name="Pelin A."/>
            <person name="Brachmann A."/>
            <person name="Corradi N."/>
        </authorList>
    </citation>
    <scope>NUCLEOTIDE SEQUENCE [LARGE SCALE GENOMIC DNA]</scope>
    <source>
        <strain evidence="1 2">A1</strain>
    </source>
</reference>
<dbReference type="AlphaFoldDB" id="A0A2I1FMQ6"/>
<dbReference type="VEuPathDB" id="FungiDB:RhiirA1_479359"/>
<evidence type="ECO:0000313" key="1">
    <source>
        <dbReference type="EMBL" id="PKC53408.1"/>
    </source>
</evidence>
<dbReference type="Proteomes" id="UP000232688">
    <property type="component" value="Unassembled WGS sequence"/>
</dbReference>
<name>A0A2I1FMQ6_9GLOM</name>
<reference evidence="1 2" key="1">
    <citation type="submission" date="2017-10" db="EMBL/GenBank/DDBJ databases">
        <title>Extensive intraspecific genome diversity in a model arbuscular mycorrhizal fungus.</title>
        <authorList>
            <person name="Chen E.C.H."/>
            <person name="Morin E."/>
            <person name="Baudet D."/>
            <person name="Noel J."/>
            <person name="Ndikumana S."/>
            <person name="Charron P."/>
            <person name="St-Onge C."/>
            <person name="Giorgi J."/>
            <person name="Grigoriev I.V."/>
            <person name="Roux C."/>
            <person name="Martin F.M."/>
            <person name="Corradi N."/>
        </authorList>
    </citation>
    <scope>NUCLEOTIDE SEQUENCE [LARGE SCALE GENOMIC DNA]</scope>
    <source>
        <strain evidence="1 2">A1</strain>
    </source>
</reference>
<dbReference type="VEuPathDB" id="FungiDB:FUN_024134"/>
<gene>
    <name evidence="1" type="ORF">RhiirA1_479359</name>
</gene>
<proteinExistence type="predicted"/>
<dbReference type="EMBL" id="LLXH01004258">
    <property type="protein sequence ID" value="PKC53408.1"/>
    <property type="molecule type" value="Genomic_DNA"/>
</dbReference>
<protein>
    <submittedName>
        <fullName evidence="1">Uncharacterized protein</fullName>
    </submittedName>
</protein>
<accession>A0A2I1FMQ6</accession>
<organism evidence="1 2">
    <name type="scientific">Rhizophagus irregularis</name>
    <dbReference type="NCBI Taxonomy" id="588596"/>
    <lineage>
        <taxon>Eukaryota</taxon>
        <taxon>Fungi</taxon>
        <taxon>Fungi incertae sedis</taxon>
        <taxon>Mucoromycota</taxon>
        <taxon>Glomeromycotina</taxon>
        <taxon>Glomeromycetes</taxon>
        <taxon>Glomerales</taxon>
        <taxon>Glomeraceae</taxon>
        <taxon>Rhizophagus</taxon>
    </lineage>
</organism>
<comment type="caution">
    <text evidence="1">The sequence shown here is derived from an EMBL/GenBank/DDBJ whole genome shotgun (WGS) entry which is preliminary data.</text>
</comment>
<sequence length="142" mass="16816">MKENNRTLSNDLDYLKVKQLINNLKDGSFLDFLKVSLREYIADNISERHIVDTIKYTVSNNLTSYETLLSEFQDVFNTFRVKNLIKLYHFLFIVLTYSQHFQLLLCQGVDKIWKENLMMSSQQFNYVSSSTDNTLMNMKIYA</sequence>